<proteinExistence type="predicted"/>
<name>K4KP62_SIMAS</name>
<dbReference type="EMBL" id="CP003746">
    <property type="protein sequence ID" value="AFU99903.1"/>
    <property type="molecule type" value="Genomic_DNA"/>
</dbReference>
<keyword evidence="3" id="KW-1185">Reference proteome</keyword>
<dbReference type="InterPro" id="IPR053170">
    <property type="entry name" value="Transcription_regulator"/>
</dbReference>
<dbReference type="HOGENOM" id="CLU_067817_0_0_6"/>
<feature type="transmembrane region" description="Helical" evidence="1">
    <location>
        <begin position="127"/>
        <end position="151"/>
    </location>
</feature>
<evidence type="ECO:0000313" key="2">
    <source>
        <dbReference type="EMBL" id="AFU99903.1"/>
    </source>
</evidence>
<accession>K4KP62</accession>
<dbReference type="STRING" id="1117647.M5M_13825"/>
<feature type="transmembrane region" description="Helical" evidence="1">
    <location>
        <begin position="88"/>
        <end position="107"/>
    </location>
</feature>
<dbReference type="Pfam" id="PF04307">
    <property type="entry name" value="YdjM"/>
    <property type="match status" value="1"/>
</dbReference>
<keyword evidence="1" id="KW-0472">Membrane</keyword>
<evidence type="ECO:0000313" key="3">
    <source>
        <dbReference type="Proteomes" id="UP000000466"/>
    </source>
</evidence>
<evidence type="ECO:0000256" key="1">
    <source>
        <dbReference type="SAM" id="Phobius"/>
    </source>
</evidence>
<dbReference type="RefSeq" id="WP_015048065.1">
    <property type="nucleotide sequence ID" value="NC_018868.3"/>
</dbReference>
<dbReference type="KEGG" id="saga:M5M_13825"/>
<gene>
    <name evidence="2" type="ordered locus">M5M_13825</name>
</gene>
<dbReference type="PANTHER" id="PTHR40031:SF1">
    <property type="entry name" value="MEMBRANE-BOUND METAL-DEPENDENT HYDROLASE"/>
    <property type="match status" value="1"/>
</dbReference>
<dbReference type="eggNOG" id="COG1988">
    <property type="taxonomic scope" value="Bacteria"/>
</dbReference>
<dbReference type="Proteomes" id="UP000000466">
    <property type="component" value="Chromosome"/>
</dbReference>
<reference evidence="2 3" key="1">
    <citation type="journal article" date="2013" name="Genome Announc.">
        <title>Complete genome sequence of Simiduia agarivorans SA1(T), a marine bacterium able to degrade a variety of polysaccharides.</title>
        <authorList>
            <person name="Lin S.Y."/>
            <person name="Shieh W.Y."/>
            <person name="Chen J.S."/>
            <person name="Tang S.L."/>
        </authorList>
    </citation>
    <scope>NUCLEOTIDE SEQUENCE [LARGE SCALE GENOMIC DNA]</scope>
    <source>
        <strain evidence="3">DSM 21679 / JCM 13881 / BCRC 17597 / SA1</strain>
    </source>
</reference>
<dbReference type="OrthoDB" id="9781927at2"/>
<evidence type="ECO:0008006" key="4">
    <source>
        <dbReference type="Google" id="ProtNLM"/>
    </source>
</evidence>
<dbReference type="PANTHER" id="PTHR40031">
    <property type="entry name" value="HYPOTHETICAL MEMBRANE SPANNING PROTEIN"/>
    <property type="match status" value="1"/>
</dbReference>
<organism evidence="2 3">
    <name type="scientific">Simiduia agarivorans (strain DSM 21679 / JCM 13881 / BCRC 17597 / SA1)</name>
    <dbReference type="NCBI Taxonomy" id="1117647"/>
    <lineage>
        <taxon>Bacteria</taxon>
        <taxon>Pseudomonadati</taxon>
        <taxon>Pseudomonadota</taxon>
        <taxon>Gammaproteobacteria</taxon>
        <taxon>Cellvibrionales</taxon>
        <taxon>Cellvibrionaceae</taxon>
        <taxon>Simiduia</taxon>
    </lineage>
</organism>
<protein>
    <recommendedName>
        <fullName evidence="4">Membrane-bound metal-dependent hydrolase</fullName>
    </recommendedName>
</protein>
<sequence length="339" mass="37848">MDPITQGVLGASLPQAAARPGKQLAAATLVGAIGGMTPDLDVLIRSSTDPLLFLEFHRQFTHSLLFIPIGGAITGLILYALFRRFLGLGLWPTLLFTTLGYATHALLDACTTYGTQLLWPLTDTRFAWNTVSIIDPLFTLPLLALIIAGVLKQRPAFARAGLVYGLCYLSLGAVQRERAEAAGWALAESRGHTPIRLEAKPSFANIWLWKLVYETDNHFYVDAVHVLDKATLYPGQRARKLDIARDFPWLAPNTQQYRDIHRFAWFSNRYLALDAHDPARIIDARYSLIPNEISPLWGIILRPEASPTEHVGYFAERDTSAAKRKKFLAMLWGEPLARE</sequence>
<keyword evidence="1" id="KW-1133">Transmembrane helix</keyword>
<dbReference type="InterPro" id="IPR007404">
    <property type="entry name" value="YdjM-like"/>
</dbReference>
<feature type="transmembrane region" description="Helical" evidence="1">
    <location>
        <begin position="60"/>
        <end position="81"/>
    </location>
</feature>
<dbReference type="AlphaFoldDB" id="K4KP62"/>
<keyword evidence="1" id="KW-0812">Transmembrane</keyword>